<dbReference type="STRING" id="1314674.A0A0D7BTG9"/>
<dbReference type="SMART" id="SM00198">
    <property type="entry name" value="SCP"/>
    <property type="match status" value="1"/>
</dbReference>
<feature type="domain" description="SCP" evidence="1">
    <location>
        <begin position="1"/>
        <end position="122"/>
    </location>
</feature>
<dbReference type="PRINTS" id="PR00837">
    <property type="entry name" value="V5TPXLIKE"/>
</dbReference>
<dbReference type="EMBL" id="KN880433">
    <property type="protein sequence ID" value="KIY73823.1"/>
    <property type="molecule type" value="Genomic_DNA"/>
</dbReference>
<dbReference type="GO" id="GO:0005576">
    <property type="term" value="C:extracellular region"/>
    <property type="evidence" value="ECO:0007669"/>
    <property type="project" value="InterPro"/>
</dbReference>
<dbReference type="PANTHER" id="PTHR10334">
    <property type="entry name" value="CYSTEINE-RICH SECRETORY PROTEIN-RELATED"/>
    <property type="match status" value="1"/>
</dbReference>
<accession>A0A0D7BTG9</accession>
<organism evidence="2 3">
    <name type="scientific">Cylindrobasidium torrendii FP15055 ss-10</name>
    <dbReference type="NCBI Taxonomy" id="1314674"/>
    <lineage>
        <taxon>Eukaryota</taxon>
        <taxon>Fungi</taxon>
        <taxon>Dikarya</taxon>
        <taxon>Basidiomycota</taxon>
        <taxon>Agaricomycotina</taxon>
        <taxon>Agaricomycetes</taxon>
        <taxon>Agaricomycetidae</taxon>
        <taxon>Agaricales</taxon>
        <taxon>Marasmiineae</taxon>
        <taxon>Physalacriaceae</taxon>
        <taxon>Cylindrobasidium</taxon>
    </lineage>
</organism>
<keyword evidence="3" id="KW-1185">Reference proteome</keyword>
<dbReference type="InterPro" id="IPR018244">
    <property type="entry name" value="Allrgn_V5/Tpx1_CS"/>
</dbReference>
<evidence type="ECO:0000313" key="3">
    <source>
        <dbReference type="Proteomes" id="UP000054007"/>
    </source>
</evidence>
<dbReference type="AlphaFoldDB" id="A0A0D7BTG9"/>
<dbReference type="InterPro" id="IPR035940">
    <property type="entry name" value="CAP_sf"/>
</dbReference>
<dbReference type="PROSITE" id="PS01009">
    <property type="entry name" value="CRISP_1"/>
    <property type="match status" value="1"/>
</dbReference>
<reference evidence="2 3" key="1">
    <citation type="journal article" date="2015" name="Fungal Genet. Biol.">
        <title>Evolution of novel wood decay mechanisms in Agaricales revealed by the genome sequences of Fistulina hepatica and Cylindrobasidium torrendii.</title>
        <authorList>
            <person name="Floudas D."/>
            <person name="Held B.W."/>
            <person name="Riley R."/>
            <person name="Nagy L.G."/>
            <person name="Koehler G."/>
            <person name="Ransdell A.S."/>
            <person name="Younus H."/>
            <person name="Chow J."/>
            <person name="Chiniquy J."/>
            <person name="Lipzen A."/>
            <person name="Tritt A."/>
            <person name="Sun H."/>
            <person name="Haridas S."/>
            <person name="LaButti K."/>
            <person name="Ohm R.A."/>
            <person name="Kues U."/>
            <person name="Blanchette R.A."/>
            <person name="Grigoriev I.V."/>
            <person name="Minto R.E."/>
            <person name="Hibbett D.S."/>
        </authorList>
    </citation>
    <scope>NUCLEOTIDE SEQUENCE [LARGE SCALE GENOMIC DNA]</scope>
    <source>
        <strain evidence="2 3">FP15055 ss-10</strain>
    </source>
</reference>
<protein>
    <submittedName>
        <fullName evidence="2">PR-1-like protein</fullName>
    </submittedName>
</protein>
<evidence type="ECO:0000313" key="2">
    <source>
        <dbReference type="EMBL" id="KIY73823.1"/>
    </source>
</evidence>
<evidence type="ECO:0000259" key="1">
    <source>
        <dbReference type="SMART" id="SM00198"/>
    </source>
</evidence>
<dbReference type="PROSITE" id="PS01010">
    <property type="entry name" value="CRISP_2"/>
    <property type="match status" value="1"/>
</dbReference>
<dbReference type="OrthoDB" id="337038at2759"/>
<gene>
    <name evidence="2" type="ORF">CYLTODRAFT_472661</name>
</gene>
<dbReference type="Gene3D" id="3.40.33.10">
    <property type="entry name" value="CAP"/>
    <property type="match status" value="1"/>
</dbReference>
<name>A0A0D7BTG9_9AGAR</name>
<dbReference type="InterPro" id="IPR014044">
    <property type="entry name" value="CAP_dom"/>
</dbReference>
<sequence>AKYGASSLTWNPSLYAATLAWAQACNFQHSTPNGAYGENLAASTSSTYNVQNAVTDWMGEAAQYNYNSPGFSSATGHFTQVVWKGTTQVACAVASCAADKIFPGRTSQYVVCRYTPPGNYNNQFAYVSFPSPIGI</sequence>
<dbReference type="InterPro" id="IPR001283">
    <property type="entry name" value="CRISP-related"/>
</dbReference>
<dbReference type="SUPFAM" id="SSF55797">
    <property type="entry name" value="PR-1-like"/>
    <property type="match status" value="1"/>
</dbReference>
<dbReference type="Pfam" id="PF00188">
    <property type="entry name" value="CAP"/>
    <property type="match status" value="1"/>
</dbReference>
<proteinExistence type="predicted"/>
<feature type="non-terminal residue" evidence="2">
    <location>
        <position position="1"/>
    </location>
</feature>
<dbReference type="Proteomes" id="UP000054007">
    <property type="component" value="Unassembled WGS sequence"/>
</dbReference>